<keyword evidence="14" id="KW-1185">Reference proteome</keyword>
<comment type="subcellular location">
    <subcellularLocation>
        <location evidence="2">Cell membrane</location>
        <topology evidence="2">Multi-pass membrane protein</topology>
    </subcellularLocation>
</comment>
<dbReference type="Gene3D" id="3.30.565.10">
    <property type="entry name" value="Histidine kinase-like ATPase, C-terminal domain"/>
    <property type="match status" value="1"/>
</dbReference>
<keyword evidence="4" id="KW-1003">Cell membrane</keyword>
<evidence type="ECO:0000256" key="6">
    <source>
        <dbReference type="ARBA" id="ARBA00022679"/>
    </source>
</evidence>
<evidence type="ECO:0000256" key="5">
    <source>
        <dbReference type="ARBA" id="ARBA00022553"/>
    </source>
</evidence>
<accession>A0A916ZQX9</accession>
<feature type="transmembrane region" description="Helical" evidence="10">
    <location>
        <begin position="7"/>
        <end position="31"/>
    </location>
</feature>
<evidence type="ECO:0000259" key="11">
    <source>
        <dbReference type="PROSITE" id="PS50109"/>
    </source>
</evidence>
<keyword evidence="10" id="KW-0812">Transmembrane</keyword>
<dbReference type="AlphaFoldDB" id="A0A916ZQX9"/>
<evidence type="ECO:0000313" key="14">
    <source>
        <dbReference type="Proteomes" id="UP000644699"/>
    </source>
</evidence>
<keyword evidence="6" id="KW-0808">Transferase</keyword>
<comment type="catalytic activity">
    <reaction evidence="1">
        <text>ATP + protein L-histidine = ADP + protein N-phospho-L-histidine.</text>
        <dbReference type="EC" id="2.7.13.3"/>
    </reaction>
</comment>
<keyword evidence="9" id="KW-0067">ATP-binding</keyword>
<dbReference type="GO" id="GO:0005886">
    <property type="term" value="C:plasma membrane"/>
    <property type="evidence" value="ECO:0007669"/>
    <property type="project" value="UniProtKB-SubCell"/>
</dbReference>
<reference evidence="13" key="1">
    <citation type="journal article" date="2014" name="Int. J. Syst. Evol. Microbiol.">
        <title>Complete genome sequence of Corynebacterium casei LMG S-19264T (=DSM 44701T), isolated from a smear-ripened cheese.</title>
        <authorList>
            <consortium name="US DOE Joint Genome Institute (JGI-PGF)"/>
            <person name="Walter F."/>
            <person name="Albersmeier A."/>
            <person name="Kalinowski J."/>
            <person name="Ruckert C."/>
        </authorList>
    </citation>
    <scope>NUCLEOTIDE SEQUENCE</scope>
    <source>
        <strain evidence="13">CGMCC 1.15367</strain>
    </source>
</reference>
<feature type="domain" description="Histidine kinase" evidence="11">
    <location>
        <begin position="208"/>
        <end position="406"/>
    </location>
</feature>
<evidence type="ECO:0000259" key="12">
    <source>
        <dbReference type="PROSITE" id="PS50885"/>
    </source>
</evidence>
<keyword evidence="8 13" id="KW-0418">Kinase</keyword>
<dbReference type="RefSeq" id="WP_188909688.1">
    <property type="nucleotide sequence ID" value="NZ_BMIQ01000004.1"/>
</dbReference>
<proteinExistence type="predicted"/>
<dbReference type="Gene3D" id="1.10.287.130">
    <property type="match status" value="1"/>
</dbReference>
<evidence type="ECO:0000256" key="7">
    <source>
        <dbReference type="ARBA" id="ARBA00022741"/>
    </source>
</evidence>
<protein>
    <recommendedName>
        <fullName evidence="3">histidine kinase</fullName>
        <ecNumber evidence="3">2.7.13.3</ecNumber>
    </recommendedName>
</protein>
<evidence type="ECO:0000256" key="10">
    <source>
        <dbReference type="SAM" id="Phobius"/>
    </source>
</evidence>
<evidence type="ECO:0000256" key="3">
    <source>
        <dbReference type="ARBA" id="ARBA00012438"/>
    </source>
</evidence>
<feature type="domain" description="HAMP" evidence="12">
    <location>
        <begin position="148"/>
        <end position="200"/>
    </location>
</feature>
<evidence type="ECO:0000256" key="9">
    <source>
        <dbReference type="ARBA" id="ARBA00022840"/>
    </source>
</evidence>
<evidence type="ECO:0000256" key="2">
    <source>
        <dbReference type="ARBA" id="ARBA00004651"/>
    </source>
</evidence>
<gene>
    <name evidence="13" type="ORF">GCM10011390_29300</name>
</gene>
<dbReference type="GO" id="GO:0005524">
    <property type="term" value="F:ATP binding"/>
    <property type="evidence" value="ECO:0007669"/>
    <property type="project" value="UniProtKB-KW"/>
</dbReference>
<keyword evidence="10" id="KW-1133">Transmembrane helix</keyword>
<dbReference type="PROSITE" id="PS50885">
    <property type="entry name" value="HAMP"/>
    <property type="match status" value="1"/>
</dbReference>
<keyword evidence="7" id="KW-0547">Nucleotide-binding</keyword>
<dbReference type="SMART" id="SM00387">
    <property type="entry name" value="HATPase_c"/>
    <property type="match status" value="1"/>
</dbReference>
<dbReference type="EMBL" id="BMIQ01000004">
    <property type="protein sequence ID" value="GGE08364.1"/>
    <property type="molecule type" value="Genomic_DNA"/>
</dbReference>
<keyword evidence="10" id="KW-0472">Membrane</keyword>
<evidence type="ECO:0000256" key="8">
    <source>
        <dbReference type="ARBA" id="ARBA00022777"/>
    </source>
</evidence>
<dbReference type="CDD" id="cd00082">
    <property type="entry name" value="HisKA"/>
    <property type="match status" value="1"/>
</dbReference>
<dbReference type="InterPro" id="IPR036097">
    <property type="entry name" value="HisK_dim/P_sf"/>
</dbReference>
<evidence type="ECO:0000313" key="13">
    <source>
        <dbReference type="EMBL" id="GGE08364.1"/>
    </source>
</evidence>
<dbReference type="Pfam" id="PF02518">
    <property type="entry name" value="HATPase_c"/>
    <property type="match status" value="1"/>
</dbReference>
<dbReference type="SUPFAM" id="SSF55874">
    <property type="entry name" value="ATPase domain of HSP90 chaperone/DNA topoisomerase II/histidine kinase"/>
    <property type="match status" value="1"/>
</dbReference>
<reference evidence="13" key="2">
    <citation type="submission" date="2020-09" db="EMBL/GenBank/DDBJ databases">
        <authorList>
            <person name="Sun Q."/>
            <person name="Zhou Y."/>
        </authorList>
    </citation>
    <scope>NUCLEOTIDE SEQUENCE</scope>
    <source>
        <strain evidence="13">CGMCC 1.15367</strain>
    </source>
</reference>
<keyword evidence="5" id="KW-0597">Phosphoprotein</keyword>
<dbReference type="PANTHER" id="PTHR44936">
    <property type="entry name" value="SENSOR PROTEIN CREC"/>
    <property type="match status" value="1"/>
</dbReference>
<sequence length="406" mass="44293">MITLRLRLALVFVAAIVTVVVVAVFMTFQFVRGPHDGTLERALVDDATTIARLLDHSPDRARAAGIAVVPAPDPRLADRESMRGTVWREDVMVLAGPKEERRLLIRLTDREWAELPYPTRPPSPILTLSAYLSMVVVGTTAIAFLVAARLMGPMRLLEGALASIRPDGTLPRVPERGPPEVRATARVLNALSDRLKAAMESRMRLIAAAGHDLRTPMTRLRLRAEFLPEGERATWLGDLDELDHIADSAIRLVREEADETTFALLPLGALAACVVAEIGEIGLPARFEGGPEVAAHAQPLALKRALRNLVENAARHGGGAVVRLERRDDRALVVIEDRGPGIPEALLDRVFEPFFRVDAARRKLHPGAGLGLAIAHEIVERHRGTLAIRNRTEGGLRQEMSLPAAG</sequence>
<dbReference type="PRINTS" id="PR00344">
    <property type="entry name" value="BCTRLSENSOR"/>
</dbReference>
<organism evidence="13 14">
    <name type="scientific">Aureimonas endophytica</name>
    <dbReference type="NCBI Taxonomy" id="2027858"/>
    <lineage>
        <taxon>Bacteria</taxon>
        <taxon>Pseudomonadati</taxon>
        <taxon>Pseudomonadota</taxon>
        <taxon>Alphaproteobacteria</taxon>
        <taxon>Hyphomicrobiales</taxon>
        <taxon>Aurantimonadaceae</taxon>
        <taxon>Aureimonas</taxon>
    </lineage>
</organism>
<evidence type="ECO:0000256" key="4">
    <source>
        <dbReference type="ARBA" id="ARBA00022475"/>
    </source>
</evidence>
<dbReference type="InterPro" id="IPR036890">
    <property type="entry name" value="HATPase_C_sf"/>
</dbReference>
<dbReference type="PROSITE" id="PS50109">
    <property type="entry name" value="HIS_KIN"/>
    <property type="match status" value="1"/>
</dbReference>
<dbReference type="GO" id="GO:0000155">
    <property type="term" value="F:phosphorelay sensor kinase activity"/>
    <property type="evidence" value="ECO:0007669"/>
    <property type="project" value="InterPro"/>
</dbReference>
<evidence type="ECO:0000256" key="1">
    <source>
        <dbReference type="ARBA" id="ARBA00000085"/>
    </source>
</evidence>
<dbReference type="InterPro" id="IPR003660">
    <property type="entry name" value="HAMP_dom"/>
</dbReference>
<dbReference type="SUPFAM" id="SSF47384">
    <property type="entry name" value="Homodimeric domain of signal transducing histidine kinase"/>
    <property type="match status" value="1"/>
</dbReference>
<dbReference type="InterPro" id="IPR003661">
    <property type="entry name" value="HisK_dim/P_dom"/>
</dbReference>
<feature type="transmembrane region" description="Helical" evidence="10">
    <location>
        <begin position="125"/>
        <end position="147"/>
    </location>
</feature>
<dbReference type="SMART" id="SM00304">
    <property type="entry name" value="HAMP"/>
    <property type="match status" value="1"/>
</dbReference>
<dbReference type="Proteomes" id="UP000644699">
    <property type="component" value="Unassembled WGS sequence"/>
</dbReference>
<name>A0A916ZQX9_9HYPH</name>
<dbReference type="InterPro" id="IPR050980">
    <property type="entry name" value="2C_sensor_his_kinase"/>
</dbReference>
<dbReference type="PANTHER" id="PTHR44936:SF10">
    <property type="entry name" value="SENSOR PROTEIN RSTB"/>
    <property type="match status" value="1"/>
</dbReference>
<dbReference type="InterPro" id="IPR004358">
    <property type="entry name" value="Sig_transdc_His_kin-like_C"/>
</dbReference>
<dbReference type="EC" id="2.7.13.3" evidence="3"/>
<dbReference type="InterPro" id="IPR003594">
    <property type="entry name" value="HATPase_dom"/>
</dbReference>
<dbReference type="InterPro" id="IPR005467">
    <property type="entry name" value="His_kinase_dom"/>
</dbReference>
<comment type="caution">
    <text evidence="13">The sequence shown here is derived from an EMBL/GenBank/DDBJ whole genome shotgun (WGS) entry which is preliminary data.</text>
</comment>